<proteinExistence type="predicted"/>
<dbReference type="OrthoDB" id="10045365at2759"/>
<name>A0A034WV51_BACDO</name>
<organism evidence="2">
    <name type="scientific">Bactrocera dorsalis</name>
    <name type="common">Oriental fruit fly</name>
    <name type="synonym">Dacus dorsalis</name>
    <dbReference type="NCBI Taxonomy" id="27457"/>
    <lineage>
        <taxon>Eukaryota</taxon>
        <taxon>Metazoa</taxon>
        <taxon>Ecdysozoa</taxon>
        <taxon>Arthropoda</taxon>
        <taxon>Hexapoda</taxon>
        <taxon>Insecta</taxon>
        <taxon>Pterygota</taxon>
        <taxon>Neoptera</taxon>
        <taxon>Endopterygota</taxon>
        <taxon>Diptera</taxon>
        <taxon>Brachycera</taxon>
        <taxon>Muscomorpha</taxon>
        <taxon>Tephritoidea</taxon>
        <taxon>Tephritidae</taxon>
        <taxon>Bactrocera</taxon>
        <taxon>Bactrocera</taxon>
    </lineage>
</organism>
<keyword evidence="1" id="KW-1133">Transmembrane helix</keyword>
<dbReference type="AlphaFoldDB" id="A0A034WV51"/>
<dbReference type="Gene3D" id="2.10.25.10">
    <property type="entry name" value="Laminin"/>
    <property type="match status" value="2"/>
</dbReference>
<accession>A0A034WV51</accession>
<keyword evidence="1" id="KW-0472">Membrane</keyword>
<gene>
    <name evidence="2" type="primary">WIF1</name>
</gene>
<protein>
    <submittedName>
        <fullName evidence="2">Wnt inhibitory factor 1</fullName>
    </submittedName>
</protein>
<keyword evidence="1" id="KW-0812">Transmembrane</keyword>
<dbReference type="EMBL" id="GAKP01000867">
    <property type="protein sequence ID" value="JAC58085.1"/>
    <property type="molecule type" value="Transcribed_RNA"/>
</dbReference>
<dbReference type="PANTHER" id="PTHR24047">
    <property type="entry name" value="FI01909P-RELATED"/>
    <property type="match status" value="1"/>
</dbReference>
<evidence type="ECO:0000256" key="1">
    <source>
        <dbReference type="SAM" id="Phobius"/>
    </source>
</evidence>
<dbReference type="PANTHER" id="PTHR24047:SF32">
    <property type="entry name" value="FI01909P-RELATED"/>
    <property type="match status" value="1"/>
</dbReference>
<sequence>MIGVLIAHAVHLEGSSAQLHSTIDRGLPRNSYRPNRYEGNASYQCNMSSIFVTLLCGFFAIIPAPLWAASRHPLHSLRSLHWRPSKTPCSDYEMLIINTRYCVSRCPIRCSNGSCFEDGVCPCADNYQTSFEKEELVCAAECLAGCHSAGGFCAAPDLCLCSQEGYYFDAVARRCRKYHSLSDRCFGRCLYGKCNANGECICAQGYVSQETLFGQMCAPVCKQNCGKYGFCFLPNMCACRKKDYHYEYDGECHADYIHLEQ</sequence>
<evidence type="ECO:0000313" key="2">
    <source>
        <dbReference type="EMBL" id="JAC58085.1"/>
    </source>
</evidence>
<reference evidence="2" key="1">
    <citation type="journal article" date="2014" name="BMC Genomics">
        <title>Characterizing the developmental transcriptome of the oriental fruit fly, Bactrocera dorsalis (Diptera: Tephritidae) through comparative genomic analysis with Drosophila melanogaster utilizing modENCODE datasets.</title>
        <authorList>
            <person name="Geib S.M."/>
            <person name="Calla B."/>
            <person name="Hall B."/>
            <person name="Hou S."/>
            <person name="Manoukis N.C."/>
        </authorList>
    </citation>
    <scope>NUCLEOTIDE SEQUENCE</scope>
    <source>
        <strain evidence="2">Punador</strain>
    </source>
</reference>
<feature type="transmembrane region" description="Helical" evidence="1">
    <location>
        <begin position="41"/>
        <end position="68"/>
    </location>
</feature>
<dbReference type="InterPro" id="IPR053255">
    <property type="entry name" value="EGF-like_domain"/>
</dbReference>